<keyword evidence="2" id="KW-1185">Reference proteome</keyword>
<name>D6U2H5_KTERA</name>
<dbReference type="STRING" id="485913.Krac_1579"/>
<proteinExistence type="predicted"/>
<dbReference type="EMBL" id="ADVG01000004">
    <property type="protein sequence ID" value="EFH80939.1"/>
    <property type="molecule type" value="Genomic_DNA"/>
</dbReference>
<protein>
    <submittedName>
        <fullName evidence="1">Uncharacterized protein</fullName>
    </submittedName>
</protein>
<reference evidence="1 2" key="1">
    <citation type="journal article" date="2011" name="Stand. Genomic Sci.">
        <title>Non-contiguous finished genome sequence and contextual data of the filamentous soil bacterium Ktedonobacter racemifer type strain (SOSP1-21).</title>
        <authorList>
            <person name="Chang Y.J."/>
            <person name="Land M."/>
            <person name="Hauser L."/>
            <person name="Chertkov O."/>
            <person name="Del Rio T.G."/>
            <person name="Nolan M."/>
            <person name="Copeland A."/>
            <person name="Tice H."/>
            <person name="Cheng J.F."/>
            <person name="Lucas S."/>
            <person name="Han C."/>
            <person name="Goodwin L."/>
            <person name="Pitluck S."/>
            <person name="Ivanova N."/>
            <person name="Ovchinikova G."/>
            <person name="Pati A."/>
            <person name="Chen A."/>
            <person name="Palaniappan K."/>
            <person name="Mavromatis K."/>
            <person name="Liolios K."/>
            <person name="Brettin T."/>
            <person name="Fiebig A."/>
            <person name="Rohde M."/>
            <person name="Abt B."/>
            <person name="Goker M."/>
            <person name="Detter J.C."/>
            <person name="Woyke T."/>
            <person name="Bristow J."/>
            <person name="Eisen J.A."/>
            <person name="Markowitz V."/>
            <person name="Hugenholtz P."/>
            <person name="Kyrpides N.C."/>
            <person name="Klenk H.P."/>
            <person name="Lapidus A."/>
        </authorList>
    </citation>
    <scope>NUCLEOTIDE SEQUENCE [LARGE SCALE GENOMIC DNA]</scope>
    <source>
        <strain evidence="2">DSM 44963</strain>
    </source>
</reference>
<dbReference type="InParanoid" id="D6U2H5"/>
<comment type="caution">
    <text evidence="1">The sequence shown here is derived from an EMBL/GenBank/DDBJ whole genome shotgun (WGS) entry which is preliminary data.</text>
</comment>
<sequence length="51" mass="5692">MCETDDAELSKEACSFDLPPGILLYYCSATLARCASRGHIRLWSEWNSPLA</sequence>
<evidence type="ECO:0000313" key="2">
    <source>
        <dbReference type="Proteomes" id="UP000004508"/>
    </source>
</evidence>
<accession>D6U2H5</accession>
<dbReference type="Proteomes" id="UP000004508">
    <property type="component" value="Unassembled WGS sequence"/>
</dbReference>
<organism evidence="1 2">
    <name type="scientific">Ktedonobacter racemifer DSM 44963</name>
    <dbReference type="NCBI Taxonomy" id="485913"/>
    <lineage>
        <taxon>Bacteria</taxon>
        <taxon>Bacillati</taxon>
        <taxon>Chloroflexota</taxon>
        <taxon>Ktedonobacteria</taxon>
        <taxon>Ktedonobacterales</taxon>
        <taxon>Ktedonobacteraceae</taxon>
        <taxon>Ktedonobacter</taxon>
    </lineage>
</organism>
<evidence type="ECO:0000313" key="1">
    <source>
        <dbReference type="EMBL" id="EFH80939.1"/>
    </source>
</evidence>
<dbReference type="AlphaFoldDB" id="D6U2H5"/>
<gene>
    <name evidence="1" type="ORF">Krac_1579</name>
</gene>